<feature type="active site" description="Proton donor/acceptor" evidence="3">
    <location>
        <position position="89"/>
    </location>
</feature>
<dbReference type="RefSeq" id="WP_161154226.1">
    <property type="nucleotide sequence ID" value="NZ_WEKT01000008.1"/>
</dbReference>
<reference evidence="5 6" key="1">
    <citation type="submission" date="2019-10" db="EMBL/GenBank/DDBJ databases">
        <title>Vibrio sp. nov. isolated from a shrimp pond.</title>
        <authorList>
            <person name="Gomez-Gil B."/>
            <person name="Enciso-Ibarra J."/>
            <person name="Enciso-Ibarra K."/>
            <person name="Bolan-Mejia C."/>
        </authorList>
    </citation>
    <scope>NUCLEOTIDE SEQUENCE [LARGE SCALE GENOMIC DNA]</scope>
    <source>
        <strain evidence="5 6">CAIM 722</strain>
    </source>
</reference>
<protein>
    <submittedName>
        <fullName evidence="5">Histidine phosphatase family protein</fullName>
    </submittedName>
</protein>
<comment type="caution">
    <text evidence="5">The sequence shown here is derived from an EMBL/GenBank/DDBJ whole genome shotgun (WGS) entry which is preliminary data.</text>
</comment>
<keyword evidence="2" id="KW-0413">Isomerase</keyword>
<keyword evidence="6" id="KW-1185">Reference proteome</keyword>
<evidence type="ECO:0000256" key="1">
    <source>
        <dbReference type="ARBA" id="ARBA00023152"/>
    </source>
</evidence>
<feature type="binding site" evidence="4">
    <location>
        <begin position="9"/>
        <end position="16"/>
    </location>
    <ligand>
        <name>substrate</name>
    </ligand>
</feature>
<dbReference type="AlphaFoldDB" id="A0A7X4LJ42"/>
<dbReference type="CDD" id="cd07067">
    <property type="entry name" value="HP_PGM_like"/>
    <property type="match status" value="1"/>
</dbReference>
<evidence type="ECO:0000313" key="6">
    <source>
        <dbReference type="Proteomes" id="UP000462621"/>
    </source>
</evidence>
<dbReference type="InterPro" id="IPR050275">
    <property type="entry name" value="PGM_Phosphatase"/>
</dbReference>
<dbReference type="GO" id="GO:0016791">
    <property type="term" value="F:phosphatase activity"/>
    <property type="evidence" value="ECO:0007669"/>
    <property type="project" value="TreeGrafter"/>
</dbReference>
<feature type="binding site" evidence="4">
    <location>
        <position position="62"/>
    </location>
    <ligand>
        <name>substrate</name>
    </ligand>
</feature>
<evidence type="ECO:0000256" key="3">
    <source>
        <dbReference type="PIRSR" id="PIRSR613078-1"/>
    </source>
</evidence>
<dbReference type="PANTHER" id="PTHR48100:SF1">
    <property type="entry name" value="HISTIDINE PHOSPHATASE FAMILY PROTEIN-RELATED"/>
    <property type="match status" value="1"/>
</dbReference>
<evidence type="ECO:0000313" key="5">
    <source>
        <dbReference type="EMBL" id="MZI92928.1"/>
    </source>
</evidence>
<proteinExistence type="predicted"/>
<dbReference type="InterPro" id="IPR029033">
    <property type="entry name" value="His_PPase_superfam"/>
</dbReference>
<dbReference type="EMBL" id="WEKT01000008">
    <property type="protein sequence ID" value="MZI92928.1"/>
    <property type="molecule type" value="Genomic_DNA"/>
</dbReference>
<dbReference type="Gene3D" id="3.40.50.1240">
    <property type="entry name" value="Phosphoglycerate mutase-like"/>
    <property type="match status" value="1"/>
</dbReference>
<keyword evidence="1" id="KW-0324">Glycolysis</keyword>
<dbReference type="PROSITE" id="PS00175">
    <property type="entry name" value="PG_MUTASE"/>
    <property type="match status" value="1"/>
</dbReference>
<dbReference type="Pfam" id="PF00300">
    <property type="entry name" value="His_Phos_1"/>
    <property type="match status" value="1"/>
</dbReference>
<name>A0A7X4LJ42_9VIBR</name>
<dbReference type="SUPFAM" id="SSF53254">
    <property type="entry name" value="Phosphoglycerate mutase-like"/>
    <property type="match status" value="1"/>
</dbReference>
<gene>
    <name evidence="5" type="ORF">F9817_06925</name>
</gene>
<dbReference type="PANTHER" id="PTHR48100">
    <property type="entry name" value="BROAD-SPECIFICITY PHOSPHATASE YOR283W-RELATED"/>
    <property type="match status" value="1"/>
</dbReference>
<sequence length="201" mass="22868">MSRRIFILRHGETLFNSQRKLQGHCDSPLTELGVSQARSVGATLKSFLTPGKFDIYVSPLGRAIQTAQLICDEINVSYDALISEPRIKEYSLGDWEEHHITDLIEQTPELFEQRDWFIHAPNGESYNDVTQRLTDWLDDLPNDECDVVVISHGLTGLTLRGMLTAQAYDDIWQQTIPQDAFFIAQDGQLERVNCVLDEVES</sequence>
<evidence type="ECO:0000256" key="2">
    <source>
        <dbReference type="ARBA" id="ARBA00023235"/>
    </source>
</evidence>
<dbReference type="Proteomes" id="UP000462621">
    <property type="component" value="Unassembled WGS sequence"/>
</dbReference>
<evidence type="ECO:0000256" key="4">
    <source>
        <dbReference type="PIRSR" id="PIRSR613078-2"/>
    </source>
</evidence>
<dbReference type="SMART" id="SM00855">
    <property type="entry name" value="PGAM"/>
    <property type="match status" value="1"/>
</dbReference>
<dbReference type="InterPro" id="IPR001345">
    <property type="entry name" value="PG/BPGM_mutase_AS"/>
</dbReference>
<dbReference type="PIRSF" id="PIRSF000709">
    <property type="entry name" value="6PFK_2-Ptase"/>
    <property type="match status" value="1"/>
</dbReference>
<dbReference type="InterPro" id="IPR013078">
    <property type="entry name" value="His_Pase_superF_clade-1"/>
</dbReference>
<dbReference type="GO" id="GO:0005737">
    <property type="term" value="C:cytoplasm"/>
    <property type="evidence" value="ECO:0007669"/>
    <property type="project" value="TreeGrafter"/>
</dbReference>
<accession>A0A7X4LJ42</accession>
<organism evidence="5 6">
    <name type="scientific">Vibrio eleionomae</name>
    <dbReference type="NCBI Taxonomy" id="2653505"/>
    <lineage>
        <taxon>Bacteria</taxon>
        <taxon>Pseudomonadati</taxon>
        <taxon>Pseudomonadota</taxon>
        <taxon>Gammaproteobacteria</taxon>
        <taxon>Vibrionales</taxon>
        <taxon>Vibrionaceae</taxon>
        <taxon>Vibrio</taxon>
    </lineage>
</organism>
<feature type="active site" description="Tele-phosphohistidine intermediate" evidence="3">
    <location>
        <position position="10"/>
    </location>
</feature>